<dbReference type="OrthoDB" id="41492at2759"/>
<reference evidence="3 4" key="1">
    <citation type="submission" date="2016-04" db="EMBL/GenBank/DDBJ databases">
        <title>A degradative enzymes factory behind the ericoid mycorrhizal symbiosis.</title>
        <authorList>
            <consortium name="DOE Joint Genome Institute"/>
            <person name="Martino E."/>
            <person name="Morin E."/>
            <person name="Grelet G."/>
            <person name="Kuo A."/>
            <person name="Kohler A."/>
            <person name="Daghino S."/>
            <person name="Barry K."/>
            <person name="Choi C."/>
            <person name="Cichocki N."/>
            <person name="Clum A."/>
            <person name="Copeland A."/>
            <person name="Hainaut M."/>
            <person name="Haridas S."/>
            <person name="Labutti K."/>
            <person name="Lindquist E."/>
            <person name="Lipzen A."/>
            <person name="Khouja H.-R."/>
            <person name="Murat C."/>
            <person name="Ohm R."/>
            <person name="Olson A."/>
            <person name="Spatafora J."/>
            <person name="Veneault-Fourrey C."/>
            <person name="Henrissat B."/>
            <person name="Grigoriev I."/>
            <person name="Martin F."/>
            <person name="Perotto S."/>
        </authorList>
    </citation>
    <scope>NUCLEOTIDE SEQUENCE [LARGE SCALE GENOMIC DNA]</scope>
    <source>
        <strain evidence="3 4">E</strain>
    </source>
</reference>
<feature type="region of interest" description="Disordered" evidence="2">
    <location>
        <begin position="345"/>
        <end position="371"/>
    </location>
</feature>
<keyword evidence="4" id="KW-1185">Reference proteome</keyword>
<dbReference type="RefSeq" id="XP_024736099.1">
    <property type="nucleotide sequence ID" value="XM_024878186.1"/>
</dbReference>
<dbReference type="SUPFAM" id="SSF51735">
    <property type="entry name" value="NAD(P)-binding Rossmann-fold domains"/>
    <property type="match status" value="1"/>
</dbReference>
<dbReference type="EMBL" id="KZ613817">
    <property type="protein sequence ID" value="PMD59195.1"/>
    <property type="molecule type" value="Genomic_DNA"/>
</dbReference>
<dbReference type="GeneID" id="36586263"/>
<feature type="region of interest" description="Disordered" evidence="2">
    <location>
        <begin position="387"/>
        <end position="436"/>
    </location>
</feature>
<evidence type="ECO:0000256" key="2">
    <source>
        <dbReference type="SAM" id="MobiDB-lite"/>
    </source>
</evidence>
<dbReference type="Gene3D" id="3.30.1780.10">
    <property type="entry name" value="ornithine cyclodeaminase, domain 1"/>
    <property type="match status" value="1"/>
</dbReference>
<feature type="compositionally biased region" description="Low complexity" evidence="2">
    <location>
        <begin position="390"/>
        <end position="417"/>
    </location>
</feature>
<dbReference type="STRING" id="1095630.A0A2J6T848"/>
<dbReference type="AlphaFoldDB" id="A0A2J6T848"/>
<evidence type="ECO:0000313" key="3">
    <source>
        <dbReference type="EMBL" id="PMD59195.1"/>
    </source>
</evidence>
<dbReference type="Gene3D" id="3.40.50.720">
    <property type="entry name" value="NAD(P)-binding Rossmann-like Domain"/>
    <property type="match status" value="1"/>
</dbReference>
<dbReference type="InterPro" id="IPR003462">
    <property type="entry name" value="ODC_Mu_crystall"/>
</dbReference>
<dbReference type="InterPro" id="IPR036291">
    <property type="entry name" value="NAD(P)-bd_dom_sf"/>
</dbReference>
<dbReference type="GO" id="GO:0005737">
    <property type="term" value="C:cytoplasm"/>
    <property type="evidence" value="ECO:0007669"/>
    <property type="project" value="TreeGrafter"/>
</dbReference>
<sequence length="480" mass="52515">MSLTVLSDANVKQILNNLTKDEVETLQAGLRHSLHEYSTGTNNSGAAAINQPKRTVLESSTGTTSLFMPSTSTTGIGMKVVTLAAPPSYTTNECSVPENKDTTPQGAITLMSADGKPFGFLNAEEVTAFRTALASSLLMIRRRKVKTLTVFGTGKQAYWHVRLALILRGNTIKKVHLINRDFNERSTSLMKAFVSFDAATKRREGWFDTTFDLTSLKYVEVDRLLKDYVRAADIIICTTPSTEPLFDHTVLTNTEGRKRARLIIAVGSYKPHMIEVPPEVVKQAIKVHGHGHHFHKRAEEGGVIVVDTLDCVEEAGELKQAGVGPDRTVELGEIVLLENLVPLDVHDDDSPLDSSTDDSSRSSVDLLSTPGDGMSSLAMAFRDSAIEDGSATPTSKSPSRKSSFSLSRKASFSLRSRNSSQGPRERKKKQTEREDQMCSWLSSGNVIYKSVGMGLMDLTVGADLVKIARFKKIGTTIDEF</sequence>
<dbReference type="FunFam" id="3.40.50.720:FF:000577">
    <property type="entry name" value="Proline utilization protein PrnX, putative"/>
    <property type="match status" value="1"/>
</dbReference>
<dbReference type="FunCoup" id="A0A2J6T848">
    <property type="interactions" value="9"/>
</dbReference>
<protein>
    <submittedName>
        <fullName evidence="3">NAD(P)-binding protein</fullName>
    </submittedName>
</protein>
<comment type="similarity">
    <text evidence="1">Belongs to the ornithine cyclodeaminase/mu-crystallin family.</text>
</comment>
<dbReference type="PANTHER" id="PTHR13812">
    <property type="entry name" value="KETIMINE REDUCTASE MU-CRYSTALLIN"/>
    <property type="match status" value="1"/>
</dbReference>
<organism evidence="3 4">
    <name type="scientific">Hyaloscypha bicolor E</name>
    <dbReference type="NCBI Taxonomy" id="1095630"/>
    <lineage>
        <taxon>Eukaryota</taxon>
        <taxon>Fungi</taxon>
        <taxon>Dikarya</taxon>
        <taxon>Ascomycota</taxon>
        <taxon>Pezizomycotina</taxon>
        <taxon>Leotiomycetes</taxon>
        <taxon>Helotiales</taxon>
        <taxon>Hyaloscyphaceae</taxon>
        <taxon>Hyaloscypha</taxon>
        <taxon>Hyaloscypha bicolor</taxon>
    </lineage>
</organism>
<name>A0A2J6T848_9HELO</name>
<proteinExistence type="inferred from homology"/>
<evidence type="ECO:0000256" key="1">
    <source>
        <dbReference type="ARBA" id="ARBA00008903"/>
    </source>
</evidence>
<accession>A0A2J6T848</accession>
<dbReference type="InterPro" id="IPR023401">
    <property type="entry name" value="ODC_N"/>
</dbReference>
<evidence type="ECO:0000313" key="4">
    <source>
        <dbReference type="Proteomes" id="UP000235371"/>
    </source>
</evidence>
<dbReference type="InParanoid" id="A0A2J6T848"/>
<dbReference type="PANTHER" id="PTHR13812:SF19">
    <property type="entry name" value="KETIMINE REDUCTASE MU-CRYSTALLIN"/>
    <property type="match status" value="1"/>
</dbReference>
<gene>
    <name evidence="3" type="ORF">K444DRAFT_591340</name>
</gene>
<dbReference type="Proteomes" id="UP000235371">
    <property type="component" value="Unassembled WGS sequence"/>
</dbReference>